<dbReference type="InterPro" id="IPR005481">
    <property type="entry name" value="BC-like_N"/>
</dbReference>
<dbReference type="SUPFAM" id="SSF51230">
    <property type="entry name" value="Single hybrid motif"/>
    <property type="match status" value="1"/>
</dbReference>
<evidence type="ECO:0000256" key="6">
    <source>
        <dbReference type="ARBA" id="ARBA00023267"/>
    </source>
</evidence>
<dbReference type="Gene3D" id="2.40.50.100">
    <property type="match status" value="1"/>
</dbReference>
<keyword evidence="3" id="KW-0436">Ligase</keyword>
<evidence type="ECO:0000256" key="3">
    <source>
        <dbReference type="ARBA" id="ARBA00022598"/>
    </source>
</evidence>
<dbReference type="GO" id="GO:0046872">
    <property type="term" value="F:metal ion binding"/>
    <property type="evidence" value="ECO:0007669"/>
    <property type="project" value="InterPro"/>
</dbReference>
<comment type="caution">
    <text evidence="12">The sequence shown here is derived from an EMBL/GenBank/DDBJ whole genome shotgun (WGS) entry which is preliminary data.</text>
</comment>
<dbReference type="Gene3D" id="3.30.700.40">
    <property type="match status" value="1"/>
</dbReference>
<dbReference type="InterPro" id="IPR005482">
    <property type="entry name" value="Biotin_COase_C"/>
</dbReference>
<dbReference type="Pfam" id="PF02785">
    <property type="entry name" value="Biotin_carb_C"/>
    <property type="match status" value="1"/>
</dbReference>
<dbReference type="PROSITE" id="PS00866">
    <property type="entry name" value="CPSASE_1"/>
    <property type="match status" value="1"/>
</dbReference>
<gene>
    <name evidence="12" type="ORF">FVP33_08220</name>
</gene>
<dbReference type="PANTHER" id="PTHR18866:SF33">
    <property type="entry name" value="METHYLCROTONOYL-COA CARBOXYLASE SUBUNIT ALPHA, MITOCHONDRIAL-RELATED"/>
    <property type="match status" value="1"/>
</dbReference>
<dbReference type="Pfam" id="PF21139">
    <property type="entry name" value="BT_MCC_alpha"/>
    <property type="match status" value="1"/>
</dbReference>
<dbReference type="SUPFAM" id="SSF52440">
    <property type="entry name" value="PreATP-grasp domain"/>
    <property type="match status" value="1"/>
</dbReference>
<evidence type="ECO:0000256" key="2">
    <source>
        <dbReference type="ARBA" id="ARBA00013263"/>
    </source>
</evidence>
<dbReference type="FunFam" id="3.40.50.20:FF:000010">
    <property type="entry name" value="Propionyl-CoA carboxylase subunit alpha"/>
    <property type="match status" value="1"/>
</dbReference>
<evidence type="ECO:0000259" key="11">
    <source>
        <dbReference type="PROSITE" id="PS50979"/>
    </source>
</evidence>
<accession>A0A5C8UU86</accession>
<evidence type="ECO:0000256" key="8">
    <source>
        <dbReference type="PROSITE-ProRule" id="PRU00409"/>
    </source>
</evidence>
<dbReference type="FunFam" id="3.30.470.20:FF:000028">
    <property type="entry name" value="Methylcrotonoyl-CoA carboxylase subunit alpha, mitochondrial"/>
    <property type="match status" value="1"/>
</dbReference>
<evidence type="ECO:0000256" key="4">
    <source>
        <dbReference type="ARBA" id="ARBA00022741"/>
    </source>
</evidence>
<dbReference type="InterPro" id="IPR050856">
    <property type="entry name" value="Biotin_carboxylase_complex"/>
</dbReference>
<dbReference type="SMART" id="SM00878">
    <property type="entry name" value="Biotin_carb_C"/>
    <property type="match status" value="1"/>
</dbReference>
<feature type="domain" description="Lipoyl-binding" evidence="9">
    <location>
        <begin position="588"/>
        <end position="664"/>
    </location>
</feature>
<evidence type="ECO:0000313" key="12">
    <source>
        <dbReference type="EMBL" id="TXN31513.1"/>
    </source>
</evidence>
<evidence type="ECO:0000256" key="1">
    <source>
        <dbReference type="ARBA" id="ARBA00001953"/>
    </source>
</evidence>
<dbReference type="GO" id="GO:0004075">
    <property type="term" value="F:biotin carboxylase activity"/>
    <property type="evidence" value="ECO:0007669"/>
    <property type="project" value="UniProtKB-EC"/>
</dbReference>
<comment type="cofactor">
    <cofactor evidence="1">
        <name>biotin</name>
        <dbReference type="ChEBI" id="CHEBI:57586"/>
    </cofactor>
</comment>
<dbReference type="InterPro" id="IPR016185">
    <property type="entry name" value="PreATP-grasp_dom_sf"/>
</dbReference>
<dbReference type="InterPro" id="IPR011053">
    <property type="entry name" value="Single_hybrid_motif"/>
</dbReference>
<protein>
    <recommendedName>
        <fullName evidence="2">biotin carboxylase</fullName>
        <ecNumber evidence="2">6.3.4.14</ecNumber>
    </recommendedName>
</protein>
<dbReference type="InterPro" id="IPR011764">
    <property type="entry name" value="Biotin_carboxylation_dom"/>
</dbReference>
<dbReference type="GO" id="GO:0005524">
    <property type="term" value="F:ATP binding"/>
    <property type="evidence" value="ECO:0007669"/>
    <property type="project" value="UniProtKB-UniRule"/>
</dbReference>
<dbReference type="InterPro" id="IPR048429">
    <property type="entry name" value="MCC_alpha_BT"/>
</dbReference>
<dbReference type="PROSITE" id="PS00867">
    <property type="entry name" value="CPSASE_2"/>
    <property type="match status" value="1"/>
</dbReference>
<dbReference type="PROSITE" id="PS00188">
    <property type="entry name" value="BIOTIN"/>
    <property type="match status" value="1"/>
</dbReference>
<dbReference type="InterPro" id="IPR011761">
    <property type="entry name" value="ATP-grasp"/>
</dbReference>
<dbReference type="InterPro" id="IPR000089">
    <property type="entry name" value="Biotin_lipoyl"/>
</dbReference>
<evidence type="ECO:0000259" key="10">
    <source>
        <dbReference type="PROSITE" id="PS50975"/>
    </source>
</evidence>
<keyword evidence="13" id="KW-1185">Reference proteome</keyword>
<evidence type="ECO:0000313" key="13">
    <source>
        <dbReference type="Proteomes" id="UP000321379"/>
    </source>
</evidence>
<dbReference type="Gene3D" id="3.30.470.20">
    <property type="entry name" value="ATP-grasp fold, B domain"/>
    <property type="match status" value="1"/>
</dbReference>
<proteinExistence type="predicted"/>
<dbReference type="CDD" id="cd06850">
    <property type="entry name" value="biotinyl_domain"/>
    <property type="match status" value="1"/>
</dbReference>
<sequence length="675" mass="70929">MTTAPVFETVLVANRGEIACRIIGTLRRLGIRSVAVYSDADRGAKHVALADLAVRIGPAPARESYLNIDAILAAAAASGARAIHPGYGFLSENAEFAEACAAAGIVFVGPAVEALEIMGDKIRARKHVAEHGVAVIPGIAEPALGDEQLTSAARSIGYPLLVKPSAGGGGKGMEIVRDPSSLAAALATARRLAGAAFGDDTLFLERLVSPARHIEVQVLADGAGNVIHLGERECSLQRRHQKVIEEAPSPLLGQDARARIGEAACAVARSVGYTGVGTVEFLVGNDNADEAFFIEMNTRLQVEHGVTELVTGVDLVEWQLRVAAGQTLTLSQGDIRLDGHAIEARVYAEDPERGFLPSTGSVLALHEATGAGVRVDSSLLLGLVVSADYDPLLSKVMVWGKDRATALALLDRALADTTVLGVGTNIEYLRLLVADPDVQAGRIDTELIDRRLPELAFQQPDDALYAAAALLEHASRWDAAPTGHVTEPWTHHAGWRIGEPRPSRYSFTAAAGTAVEVSVVGRPDDATVTLGSVQSASLKVSGDGLTLELDGILQSFRFARDGQTIWLGRGGFSRGLRLRSREEQLVAAVAVDGPRSPEVRTPMPGTVVGVSVASGDTVEEGQTILVVEAMKMEHRVTATTSGIVTVAVLPGDVVRSDQVVASVVSQEQSAGEQPS</sequence>
<dbReference type="PROSITE" id="PS50979">
    <property type="entry name" value="BC"/>
    <property type="match status" value="1"/>
</dbReference>
<dbReference type="InterPro" id="IPR001882">
    <property type="entry name" value="Biotin_BS"/>
</dbReference>
<dbReference type="InterPro" id="IPR005479">
    <property type="entry name" value="CPAse_ATP-bd"/>
</dbReference>
<dbReference type="RefSeq" id="WP_147783100.1">
    <property type="nucleotide sequence ID" value="NZ_VRMG01000005.1"/>
</dbReference>
<dbReference type="InterPro" id="IPR011054">
    <property type="entry name" value="Rudment_hybrid_motif"/>
</dbReference>
<dbReference type="Pfam" id="PF02786">
    <property type="entry name" value="CPSase_L_D2"/>
    <property type="match status" value="1"/>
</dbReference>
<name>A0A5C8UU86_9MICO</name>
<dbReference type="Pfam" id="PF00289">
    <property type="entry name" value="Biotin_carb_N"/>
    <property type="match status" value="1"/>
</dbReference>
<dbReference type="SUPFAM" id="SSF51246">
    <property type="entry name" value="Rudiment single hybrid motif"/>
    <property type="match status" value="1"/>
</dbReference>
<dbReference type="SUPFAM" id="SSF56059">
    <property type="entry name" value="Glutathione synthetase ATP-binding domain-like"/>
    <property type="match status" value="1"/>
</dbReference>
<dbReference type="PROSITE" id="PS50975">
    <property type="entry name" value="ATP_GRASP"/>
    <property type="match status" value="1"/>
</dbReference>
<comment type="pathway">
    <text evidence="7">Amino-acid degradation; L-leucine degradation.</text>
</comment>
<evidence type="ECO:0000259" key="9">
    <source>
        <dbReference type="PROSITE" id="PS50968"/>
    </source>
</evidence>
<keyword evidence="4 8" id="KW-0547">Nucleotide-binding</keyword>
<dbReference type="PROSITE" id="PS50968">
    <property type="entry name" value="BIOTINYL_LIPOYL"/>
    <property type="match status" value="1"/>
</dbReference>
<dbReference type="PANTHER" id="PTHR18866">
    <property type="entry name" value="CARBOXYLASE:PYRUVATE/ACETYL-COA/PROPIONYL-COA CARBOXYLASE"/>
    <property type="match status" value="1"/>
</dbReference>
<evidence type="ECO:0000256" key="7">
    <source>
        <dbReference type="ARBA" id="ARBA00046317"/>
    </source>
</evidence>
<feature type="domain" description="Biotin carboxylation" evidence="11">
    <location>
        <begin position="6"/>
        <end position="453"/>
    </location>
</feature>
<evidence type="ECO:0000256" key="5">
    <source>
        <dbReference type="ARBA" id="ARBA00022840"/>
    </source>
</evidence>
<dbReference type="Pfam" id="PF00364">
    <property type="entry name" value="Biotin_lipoyl"/>
    <property type="match status" value="1"/>
</dbReference>
<dbReference type="AlphaFoldDB" id="A0A5C8UU86"/>
<keyword evidence="6" id="KW-0092">Biotin</keyword>
<keyword evidence="5 8" id="KW-0067">ATP-binding</keyword>
<feature type="domain" description="ATP-grasp" evidence="10">
    <location>
        <begin position="125"/>
        <end position="324"/>
    </location>
</feature>
<dbReference type="EMBL" id="VRMG01000005">
    <property type="protein sequence ID" value="TXN31513.1"/>
    <property type="molecule type" value="Genomic_DNA"/>
</dbReference>
<dbReference type="Proteomes" id="UP000321379">
    <property type="component" value="Unassembled WGS sequence"/>
</dbReference>
<reference evidence="12 13" key="1">
    <citation type="submission" date="2019-08" db="EMBL/GenBank/DDBJ databases">
        <title>Bacterial whole genome sequence for Glaciihabitans sp. CHu50b-6-2.</title>
        <authorList>
            <person name="Jin L."/>
        </authorList>
    </citation>
    <scope>NUCLEOTIDE SEQUENCE [LARGE SCALE GENOMIC DNA]</scope>
    <source>
        <strain evidence="12 13">CHu50b-6-2</strain>
    </source>
</reference>
<organism evidence="12 13">
    <name type="scientific">Lacisediminihabitans profunda</name>
    <dbReference type="NCBI Taxonomy" id="2594790"/>
    <lineage>
        <taxon>Bacteria</taxon>
        <taxon>Bacillati</taxon>
        <taxon>Actinomycetota</taxon>
        <taxon>Actinomycetes</taxon>
        <taxon>Micrococcales</taxon>
        <taxon>Microbacteriaceae</taxon>
        <taxon>Lacisediminihabitans</taxon>
    </lineage>
</organism>
<dbReference type="EC" id="6.3.4.14" evidence="2"/>